<keyword evidence="3" id="KW-1185">Reference proteome</keyword>
<dbReference type="eggNOG" id="ENOG5033DC4">
    <property type="taxonomic scope" value="Bacteria"/>
</dbReference>
<feature type="transmembrane region" description="Helical" evidence="1">
    <location>
        <begin position="12"/>
        <end position="33"/>
    </location>
</feature>
<proteinExistence type="predicted"/>
<evidence type="ECO:0000313" key="2">
    <source>
        <dbReference type="EMBL" id="EGC03200.1"/>
    </source>
</evidence>
<dbReference type="EMBL" id="ADKM02000075">
    <property type="protein sequence ID" value="EGC03200.1"/>
    <property type="molecule type" value="Genomic_DNA"/>
</dbReference>
<gene>
    <name evidence="2" type="ORF">CUS_6895</name>
</gene>
<dbReference type="AlphaFoldDB" id="E9SC78"/>
<sequence length="143" mass="15870">MEEFRKKVHKRVVIDSLICGNAILLYMALLFFTKGASEFGQGISIGLFCGFEIVAVYTLAKNFTALHNDDRLKEMYINENDERNLAIAKETSQKSSLITVILTALAAVAAGFFDVKICLTLVAALLLSAVVNIIVNIYFNKRM</sequence>
<dbReference type="STRING" id="246199.CUS_6895"/>
<evidence type="ECO:0000313" key="3">
    <source>
        <dbReference type="Proteomes" id="UP000004259"/>
    </source>
</evidence>
<dbReference type="Proteomes" id="UP000004259">
    <property type="component" value="Unassembled WGS sequence"/>
</dbReference>
<feature type="transmembrane region" description="Helical" evidence="1">
    <location>
        <begin position="119"/>
        <end position="139"/>
    </location>
</feature>
<reference evidence="2 3" key="1">
    <citation type="submission" date="2011-02" db="EMBL/GenBank/DDBJ databases">
        <authorList>
            <person name="Nelson K.E."/>
            <person name="Sutton G."/>
            <person name="Torralba M."/>
            <person name="Durkin S."/>
            <person name="Harkins D."/>
            <person name="Montgomery R."/>
            <person name="Ziemer C."/>
            <person name="Klaassens E."/>
            <person name="Ocuiv P."/>
            <person name="Morrison M."/>
        </authorList>
    </citation>
    <scope>NUCLEOTIDE SEQUENCE [LARGE SCALE GENOMIC DNA]</scope>
    <source>
        <strain evidence="2 3">8</strain>
    </source>
</reference>
<evidence type="ECO:0000256" key="1">
    <source>
        <dbReference type="SAM" id="Phobius"/>
    </source>
</evidence>
<accession>E9SC78</accession>
<feature type="transmembrane region" description="Helical" evidence="1">
    <location>
        <begin position="39"/>
        <end position="60"/>
    </location>
</feature>
<keyword evidence="1" id="KW-0472">Membrane</keyword>
<keyword evidence="1" id="KW-0812">Transmembrane</keyword>
<name>E9SC78_RUMAL</name>
<organism evidence="2 3">
    <name type="scientific">Ruminococcus albus 8</name>
    <dbReference type="NCBI Taxonomy" id="246199"/>
    <lineage>
        <taxon>Bacteria</taxon>
        <taxon>Bacillati</taxon>
        <taxon>Bacillota</taxon>
        <taxon>Clostridia</taxon>
        <taxon>Eubacteriales</taxon>
        <taxon>Oscillospiraceae</taxon>
        <taxon>Ruminococcus</taxon>
    </lineage>
</organism>
<dbReference type="RefSeq" id="WP_002849388.1">
    <property type="nucleotide sequence ID" value="NZ_ADKM02000075.1"/>
</dbReference>
<protein>
    <submittedName>
        <fullName evidence="2">Conserved domain protein</fullName>
    </submittedName>
</protein>
<keyword evidence="1" id="KW-1133">Transmembrane helix</keyword>
<feature type="transmembrane region" description="Helical" evidence="1">
    <location>
        <begin position="95"/>
        <end position="113"/>
    </location>
</feature>
<dbReference type="OrthoDB" id="1936496at2"/>
<comment type="caution">
    <text evidence="2">The sequence shown here is derived from an EMBL/GenBank/DDBJ whole genome shotgun (WGS) entry which is preliminary data.</text>
</comment>